<evidence type="ECO:0000256" key="3">
    <source>
        <dbReference type="ARBA" id="ARBA00022741"/>
    </source>
</evidence>
<dbReference type="InterPro" id="IPR027417">
    <property type="entry name" value="P-loop_NTPase"/>
</dbReference>
<dbReference type="InterPro" id="IPR013986">
    <property type="entry name" value="DExx_box_DNA_helicase_dom_sf"/>
</dbReference>
<dbReference type="GO" id="GO:0005829">
    <property type="term" value="C:cytosol"/>
    <property type="evidence" value="ECO:0007669"/>
    <property type="project" value="TreeGrafter"/>
</dbReference>
<keyword evidence="2" id="KW-0540">Nuclease</keyword>
<dbReference type="Gene3D" id="3.90.320.10">
    <property type="match status" value="1"/>
</dbReference>
<protein>
    <recommendedName>
        <fullName evidence="13">DNA 3'-5' helicase</fullName>
        <ecNumber evidence="13">5.6.2.4</ecNumber>
    </recommendedName>
</protein>
<keyword evidence="7" id="KW-0269">Exonuclease</keyword>
<evidence type="ECO:0000256" key="2">
    <source>
        <dbReference type="ARBA" id="ARBA00022722"/>
    </source>
</evidence>
<evidence type="ECO:0000313" key="17">
    <source>
        <dbReference type="EMBL" id="CAB4903542.1"/>
    </source>
</evidence>
<dbReference type="PANTHER" id="PTHR11070">
    <property type="entry name" value="UVRD / RECB / PCRA DNA HELICASE FAMILY MEMBER"/>
    <property type="match status" value="1"/>
</dbReference>
<evidence type="ECO:0000256" key="9">
    <source>
        <dbReference type="ARBA" id="ARBA00023125"/>
    </source>
</evidence>
<keyword evidence="10" id="KW-0234">DNA repair</keyword>
<evidence type="ECO:0000259" key="16">
    <source>
        <dbReference type="PROSITE" id="PS51217"/>
    </source>
</evidence>
<evidence type="ECO:0000256" key="13">
    <source>
        <dbReference type="ARBA" id="ARBA00034808"/>
    </source>
</evidence>
<dbReference type="InterPro" id="IPR038726">
    <property type="entry name" value="PDDEXK_AddAB-type"/>
</dbReference>
<dbReference type="InterPro" id="IPR014016">
    <property type="entry name" value="UvrD-like_ATP-bd"/>
</dbReference>
<dbReference type="GO" id="GO:0043138">
    <property type="term" value="F:3'-5' DNA helicase activity"/>
    <property type="evidence" value="ECO:0007669"/>
    <property type="project" value="UniProtKB-EC"/>
</dbReference>
<keyword evidence="3" id="KW-0547">Nucleotide-binding</keyword>
<dbReference type="PANTHER" id="PTHR11070:SF59">
    <property type="entry name" value="DNA 3'-5' HELICASE"/>
    <property type="match status" value="1"/>
</dbReference>
<comment type="catalytic activity">
    <reaction evidence="14">
        <text>ATP + H2O = ADP + phosphate + H(+)</text>
        <dbReference type="Rhea" id="RHEA:13065"/>
        <dbReference type="ChEBI" id="CHEBI:15377"/>
        <dbReference type="ChEBI" id="CHEBI:15378"/>
        <dbReference type="ChEBI" id="CHEBI:30616"/>
        <dbReference type="ChEBI" id="CHEBI:43474"/>
        <dbReference type="ChEBI" id="CHEBI:456216"/>
        <dbReference type="EC" id="5.6.2.4"/>
    </reaction>
</comment>
<keyword evidence="11" id="KW-0413">Isomerase</keyword>
<dbReference type="EMBL" id="CAFBMN010000024">
    <property type="protein sequence ID" value="CAB4903542.1"/>
    <property type="molecule type" value="Genomic_DNA"/>
</dbReference>
<dbReference type="PROSITE" id="PS51198">
    <property type="entry name" value="UVRD_HELICASE_ATP_BIND"/>
    <property type="match status" value="1"/>
</dbReference>
<dbReference type="Gene3D" id="3.40.50.300">
    <property type="entry name" value="P-loop containing nucleotide triphosphate hydrolases"/>
    <property type="match status" value="2"/>
</dbReference>
<dbReference type="InterPro" id="IPR000212">
    <property type="entry name" value="DNA_helicase_UvrD/REP"/>
</dbReference>
<dbReference type="GO" id="GO:0000725">
    <property type="term" value="P:recombinational repair"/>
    <property type="evidence" value="ECO:0007669"/>
    <property type="project" value="TreeGrafter"/>
</dbReference>
<evidence type="ECO:0000256" key="12">
    <source>
        <dbReference type="ARBA" id="ARBA00034617"/>
    </source>
</evidence>
<gene>
    <name evidence="17" type="ORF">UFOPK3587_00622</name>
    <name evidence="18" type="ORF">UFOPK4114_00792</name>
</gene>
<evidence type="ECO:0000256" key="7">
    <source>
        <dbReference type="ARBA" id="ARBA00022839"/>
    </source>
</evidence>
<evidence type="ECO:0000256" key="14">
    <source>
        <dbReference type="ARBA" id="ARBA00048988"/>
    </source>
</evidence>
<name>A0A6J7G5C3_9ZZZZ</name>
<evidence type="ECO:0000313" key="18">
    <source>
        <dbReference type="EMBL" id="CAB5020156.1"/>
    </source>
</evidence>
<keyword evidence="6" id="KW-0347">Helicase</keyword>
<dbReference type="GO" id="GO:0003677">
    <property type="term" value="F:DNA binding"/>
    <property type="evidence" value="ECO:0007669"/>
    <property type="project" value="UniProtKB-KW"/>
</dbReference>
<evidence type="ECO:0000256" key="4">
    <source>
        <dbReference type="ARBA" id="ARBA00022763"/>
    </source>
</evidence>
<evidence type="ECO:0000256" key="10">
    <source>
        <dbReference type="ARBA" id="ARBA00023204"/>
    </source>
</evidence>
<dbReference type="Pfam" id="PF00580">
    <property type="entry name" value="UvrD-helicase"/>
    <property type="match status" value="1"/>
</dbReference>
<reference evidence="17" key="1">
    <citation type="submission" date="2020-05" db="EMBL/GenBank/DDBJ databases">
        <authorList>
            <person name="Chiriac C."/>
            <person name="Salcher M."/>
            <person name="Ghai R."/>
            <person name="Kavagutti S V."/>
        </authorList>
    </citation>
    <scope>NUCLEOTIDE SEQUENCE</scope>
</reference>
<evidence type="ECO:0000256" key="1">
    <source>
        <dbReference type="ARBA" id="ARBA00009922"/>
    </source>
</evidence>
<sequence length="1049" mass="115450">MSKDSAGLVGELIRRPLPVKELTFSAEQESVIAHRGSPLVVLGGPGSGKTNLIIESALARINEGQDPNSILLLTYGRERASELRDAVAQRTSSIMHEPLARTFHSLAYSILKMKAHVDAPEPILMSGPEQEYFIAELLAGDVESKKKYWPEDLEKALTTHGFARELRDLILRASERGLLPEDLAQHGEEFNEPYWKSAAQFWEQYLKVMDLQTESAGDAKLRIDPSQIVIEAYRHLKRNPEISAQLRARFTTILVDEFQESDPAQRQLLREIAGADIVLCADGDSAIGRFRGADPDQLQNELDHYVKLGKHTVLTQCFRGNPEIFAVGKVIAEQFKGSALQRNRTCVGGVVSQIQPVVIGRFRSQSEEAQFIAYQFRFAHLIHGTPWNEMAVILRTPGAQASALRRAFSQASIPVSSQTQALAGNPAIIPFLLLAEIAIGSKELNLNNCERLLLSEFGGADAVSLRRMRRALLASREVDDLRPGSVMLQDAIDKGDIPIEGAQPLIQIHNALQGARKVLRKKNTQAEDLLWEIWSNALTSDGVALSESWRRQALRGGSRGAAADRDLDAMMQLFEEARRFAERFPYSKAQNFISQISQEDILGDAITAKGQRPDVVEILTVHASKGREWEIVALAGLQEGVWPNLLQRGSLLGSERLVERMRHGGLPRAELDVLAANGLVQDERRLLYVGVTRAQSSLIVTAVQKEEEEPSSFFEEISSHVLGDWSEEPEMTQVPRPITPAALVATLRSELGQKDSLIAASILKKLDTEGLPEADIESWSGVLPLSTNVPVIAPDALVPVSPSSAESFTECGVKWFLEKSGGTNGDTTAQVLGSAIHAFAARMEEEPGLTQADLIANLRDAWKLIDPNTGWVSTSQLNKAVEMIHKFVAYHSDNLKKREIVGVELQFTIDVGRARIRGSVDRLEVGADGALFIVDFKTGATKVNIEDAKSNKQMLAYQLAVTEGGFADQHESRTTGGAELVYLATTSKGATIRNQPPIDGQIEEIKREIQVIAEGMSAHEFFASVNKRCKQCPVRNACPIQSDGRMVME</sequence>
<keyword evidence="4" id="KW-0227">DNA damage</keyword>
<dbReference type="GO" id="GO:0004527">
    <property type="term" value="F:exonuclease activity"/>
    <property type="evidence" value="ECO:0007669"/>
    <property type="project" value="UniProtKB-KW"/>
</dbReference>
<keyword evidence="9" id="KW-0238">DNA-binding</keyword>
<dbReference type="AlphaFoldDB" id="A0A6J7G5C3"/>
<evidence type="ECO:0000259" key="15">
    <source>
        <dbReference type="PROSITE" id="PS51198"/>
    </source>
</evidence>
<keyword evidence="5" id="KW-0378">Hydrolase</keyword>
<dbReference type="Pfam" id="PF13361">
    <property type="entry name" value="UvrD_C"/>
    <property type="match status" value="1"/>
</dbReference>
<evidence type="ECO:0000256" key="6">
    <source>
        <dbReference type="ARBA" id="ARBA00022806"/>
    </source>
</evidence>
<organism evidence="17">
    <name type="scientific">freshwater metagenome</name>
    <dbReference type="NCBI Taxonomy" id="449393"/>
    <lineage>
        <taxon>unclassified sequences</taxon>
        <taxon>metagenomes</taxon>
        <taxon>ecological metagenomes</taxon>
    </lineage>
</organism>
<evidence type="ECO:0000256" key="5">
    <source>
        <dbReference type="ARBA" id="ARBA00022801"/>
    </source>
</evidence>
<proteinExistence type="inferred from homology"/>
<dbReference type="InterPro" id="IPR011604">
    <property type="entry name" value="PDDEXK-like_dom_sf"/>
</dbReference>
<keyword evidence="8" id="KW-0067">ATP-binding</keyword>
<dbReference type="EMBL" id="CAFBPP010000033">
    <property type="protein sequence ID" value="CAB5020156.1"/>
    <property type="molecule type" value="Genomic_DNA"/>
</dbReference>
<evidence type="ECO:0000256" key="8">
    <source>
        <dbReference type="ARBA" id="ARBA00022840"/>
    </source>
</evidence>
<accession>A0A6J7G5C3</accession>
<comment type="catalytic activity">
    <reaction evidence="12">
        <text>Couples ATP hydrolysis with the unwinding of duplex DNA by translocating in the 3'-5' direction.</text>
        <dbReference type="EC" id="5.6.2.4"/>
    </reaction>
</comment>
<evidence type="ECO:0000256" key="11">
    <source>
        <dbReference type="ARBA" id="ARBA00023235"/>
    </source>
</evidence>
<dbReference type="EC" id="5.6.2.4" evidence="13"/>
<dbReference type="GO" id="GO:0033202">
    <property type="term" value="C:DNA helicase complex"/>
    <property type="evidence" value="ECO:0007669"/>
    <property type="project" value="TreeGrafter"/>
</dbReference>
<dbReference type="Gene3D" id="1.10.486.10">
    <property type="entry name" value="PCRA, domain 4"/>
    <property type="match status" value="1"/>
</dbReference>
<dbReference type="SUPFAM" id="SSF52540">
    <property type="entry name" value="P-loop containing nucleoside triphosphate hydrolases"/>
    <property type="match status" value="1"/>
</dbReference>
<dbReference type="InterPro" id="IPR014017">
    <property type="entry name" value="DNA_helicase_UvrD-like_C"/>
</dbReference>
<dbReference type="Gene3D" id="1.10.10.160">
    <property type="match status" value="1"/>
</dbReference>
<feature type="domain" description="UvrD-like helicase C-terminal" evidence="16">
    <location>
        <begin position="322"/>
        <end position="626"/>
    </location>
</feature>
<dbReference type="PROSITE" id="PS51217">
    <property type="entry name" value="UVRD_HELICASE_CTER"/>
    <property type="match status" value="1"/>
</dbReference>
<comment type="similarity">
    <text evidence="1">Belongs to the helicase family. UvrD subfamily.</text>
</comment>
<dbReference type="GO" id="GO:0005524">
    <property type="term" value="F:ATP binding"/>
    <property type="evidence" value="ECO:0007669"/>
    <property type="project" value="UniProtKB-KW"/>
</dbReference>
<feature type="domain" description="UvrD-like helicase ATP-binding" evidence="15">
    <location>
        <begin position="22"/>
        <end position="321"/>
    </location>
</feature>
<dbReference type="Pfam" id="PF12705">
    <property type="entry name" value="PDDEXK_1"/>
    <property type="match status" value="1"/>
</dbReference>